<feature type="compositionally biased region" description="Gly residues" evidence="5">
    <location>
        <begin position="335"/>
        <end position="349"/>
    </location>
</feature>
<protein>
    <submittedName>
        <fullName evidence="9">Family 31 carbohydrate-binding protein</fullName>
    </submittedName>
</protein>
<dbReference type="GO" id="GO:0020037">
    <property type="term" value="F:heme binding"/>
    <property type="evidence" value="ECO:0007669"/>
    <property type="project" value="InterPro"/>
</dbReference>
<evidence type="ECO:0000256" key="5">
    <source>
        <dbReference type="SAM" id="MobiDB-lite"/>
    </source>
</evidence>
<dbReference type="PANTHER" id="PTHR30600:SF4">
    <property type="entry name" value="CYTOCHROME C DOMAIN-CONTAINING PROTEIN"/>
    <property type="match status" value="1"/>
</dbReference>
<keyword evidence="1 4" id="KW-0349">Heme</keyword>
<evidence type="ECO:0000256" key="2">
    <source>
        <dbReference type="ARBA" id="ARBA00022723"/>
    </source>
</evidence>
<reference evidence="9" key="2">
    <citation type="submission" date="2023-01" db="EMBL/GenBank/DDBJ databases">
        <title>Gilvimarinus xylanilyticus HB14 isolated from Caulerpa lentillifera aquaculture base in Hainan, China.</title>
        <authorList>
            <person name="Zhang Y.-J."/>
        </authorList>
    </citation>
    <scope>NUCLEOTIDE SEQUENCE</scope>
    <source>
        <strain evidence="9">HB14</strain>
    </source>
</reference>
<feature type="domain" description="Cytochrome c" evidence="8">
    <location>
        <begin position="654"/>
        <end position="782"/>
    </location>
</feature>
<dbReference type="Gene3D" id="1.10.760.10">
    <property type="entry name" value="Cytochrome c-like domain"/>
    <property type="match status" value="1"/>
</dbReference>
<dbReference type="SUPFAM" id="SSF46626">
    <property type="entry name" value="Cytochrome c"/>
    <property type="match status" value="1"/>
</dbReference>
<keyword evidence="3 4" id="KW-0408">Iron</keyword>
<feature type="chain" id="PRO_5040976744" evidence="6">
    <location>
        <begin position="29"/>
        <end position="913"/>
    </location>
</feature>
<comment type="caution">
    <text evidence="9">The sequence shown here is derived from an EMBL/GenBank/DDBJ whole genome shotgun (WGS) entry which is preliminary data.</text>
</comment>
<dbReference type="CDD" id="cd00063">
    <property type="entry name" value="FN3"/>
    <property type="match status" value="1"/>
</dbReference>
<dbReference type="InterPro" id="IPR010538">
    <property type="entry name" value="DHOR"/>
</dbReference>
<dbReference type="AlphaFoldDB" id="A0A9X2HZM0"/>
<dbReference type="Proteomes" id="UP001139319">
    <property type="component" value="Unassembled WGS sequence"/>
</dbReference>
<evidence type="ECO:0000256" key="4">
    <source>
        <dbReference type="PROSITE-ProRule" id="PRU00433"/>
    </source>
</evidence>
<dbReference type="Gene3D" id="2.60.40.2450">
    <property type="entry name" value="Beta-1,3-xylanase, CBM31 domain"/>
    <property type="match status" value="1"/>
</dbReference>
<dbReference type="RefSeq" id="WP_253969255.1">
    <property type="nucleotide sequence ID" value="NZ_JAMFTH010000008.1"/>
</dbReference>
<dbReference type="Gene3D" id="2.60.40.10">
    <property type="entry name" value="Immunoglobulins"/>
    <property type="match status" value="1"/>
</dbReference>
<dbReference type="EMBL" id="JAMFTH010000008">
    <property type="protein sequence ID" value="MCP8900970.1"/>
    <property type="molecule type" value="Genomic_DNA"/>
</dbReference>
<dbReference type="SUPFAM" id="SSF49265">
    <property type="entry name" value="Fibronectin type III"/>
    <property type="match status" value="1"/>
</dbReference>
<dbReference type="InterPro" id="IPR009056">
    <property type="entry name" value="Cyt_c-like_dom"/>
</dbReference>
<sequence>MSTPISFKRAFAASAALTLGAAATTTQAAPIDVSLNASGELLLEYTFDEQKSGGMWLSGYDNGQWFYTIIEGATETNLGGGQWRYSYQSNLNCSSGNSLSLRIQGNYSQVDWLPGPTSEDYLDVSCDGLAGGGSSSSSSSAASSSSVSPQPPAGAPSVSVSAGDGEVSLSWQSVSGAASYRVDYGVATGALDNSVTTSATDYTVAGLSNGVAYDFTVAAVNSEGEAVSPRVNATPETVGTGGGGGANVFGLESDGTAYHTDGGQTGDWVYLCLDGDCRAASLNGGRYEYMFNVSSAQSYDVQFKVQDDASSQCIADAAGLTPGGGVTSSPCAAGGSTGGSGGDSGSGDDGSGDDDTGGNGGAGNGFGSAGGVRVENGVVIAEVGERYRVRHELSASNFNNFNVEYWRARYGALQLRDYTRAAAASQRQAACGSTDPCVVVRLDSAVPLSMTDGAGNSKDCNQQSPNFRYHKFYGDETNFYYGYVMDILLPDGTVVPACSATQSQRANATSWQAVMRTDANIPRDFERGAQVEFEVTINFDRAQVTGDNVNYYGQTFRYVLGEGFVVNNQDPAIGPVGINDSFAKLGGDTTVPHLSDTGGEQRRLSFMQHAYNISPANIENWLQGRRLFHTDFAYGNHVEQLLPGPQAIGGNLPFPAMAGKATNPVQTSCTACHTNNSVGPMQTGADVVPPKMIGLGLLGAIPDSQIEAWAAENGGTVSRVTVGGAQQIGRFGWRAEAVSVEHQVAKALHDDIGVGTSVADFGPSELTDAQLMDLVTYSSLLAVPVPRDNLAGSTGLAQFESFGCAGCHRPTATTGSNTDFPEIANQTIHPFTDLLLHDLGEGAFRTAPLWGLGLSGYVSNGSTSALELMHDGQAASIDEAVQRHNGDASASKAAYNGATGGSRQAMIDFLMSL</sequence>
<dbReference type="SMART" id="SM00060">
    <property type="entry name" value="FN3"/>
    <property type="match status" value="1"/>
</dbReference>
<dbReference type="PROSITE" id="PS51007">
    <property type="entry name" value="CYTC"/>
    <property type="match status" value="1"/>
</dbReference>
<evidence type="ECO:0000256" key="6">
    <source>
        <dbReference type="SAM" id="SignalP"/>
    </source>
</evidence>
<feature type="region of interest" description="Disordered" evidence="5">
    <location>
        <begin position="329"/>
        <end position="368"/>
    </location>
</feature>
<dbReference type="InterPro" id="IPR003961">
    <property type="entry name" value="FN3_dom"/>
</dbReference>
<dbReference type="GO" id="GO:0004130">
    <property type="term" value="F:cytochrome-c peroxidase activity"/>
    <property type="evidence" value="ECO:0007669"/>
    <property type="project" value="TreeGrafter"/>
</dbReference>
<gene>
    <name evidence="9" type="ORF">M6D89_16820</name>
</gene>
<dbReference type="GO" id="GO:0033905">
    <property type="term" value="F:xylan endo-1,3-beta-xylosidase activity"/>
    <property type="evidence" value="ECO:0007669"/>
    <property type="project" value="InterPro"/>
</dbReference>
<evidence type="ECO:0000256" key="3">
    <source>
        <dbReference type="ARBA" id="ARBA00023004"/>
    </source>
</evidence>
<dbReference type="Pfam" id="PF00041">
    <property type="entry name" value="fn3"/>
    <property type="match status" value="1"/>
</dbReference>
<evidence type="ECO:0000313" key="10">
    <source>
        <dbReference type="Proteomes" id="UP001139319"/>
    </source>
</evidence>
<dbReference type="GO" id="GO:0009055">
    <property type="term" value="F:electron transfer activity"/>
    <property type="evidence" value="ECO:0007669"/>
    <property type="project" value="InterPro"/>
</dbReference>
<dbReference type="PANTHER" id="PTHR30600">
    <property type="entry name" value="CYTOCHROME C PEROXIDASE-RELATED"/>
    <property type="match status" value="1"/>
</dbReference>
<dbReference type="PROSITE" id="PS50853">
    <property type="entry name" value="FN3"/>
    <property type="match status" value="1"/>
</dbReference>
<accession>A0A9X2HZM0</accession>
<proteinExistence type="predicted"/>
<dbReference type="InterPro" id="IPR036909">
    <property type="entry name" value="Cyt_c-like_dom_sf"/>
</dbReference>
<feature type="domain" description="Fibronectin type-III" evidence="7">
    <location>
        <begin position="152"/>
        <end position="243"/>
    </location>
</feature>
<dbReference type="InterPro" id="IPR036116">
    <property type="entry name" value="FN3_sf"/>
</dbReference>
<keyword evidence="10" id="KW-1185">Reference proteome</keyword>
<organism evidence="9 10">
    <name type="scientific">Gilvimarinus xylanilyticus</name>
    <dbReference type="NCBI Taxonomy" id="2944139"/>
    <lineage>
        <taxon>Bacteria</taxon>
        <taxon>Pseudomonadati</taxon>
        <taxon>Pseudomonadota</taxon>
        <taxon>Gammaproteobacteria</taxon>
        <taxon>Cellvibrionales</taxon>
        <taxon>Cellvibrionaceae</taxon>
        <taxon>Gilvimarinus</taxon>
    </lineage>
</organism>
<evidence type="ECO:0000259" key="8">
    <source>
        <dbReference type="PROSITE" id="PS51007"/>
    </source>
</evidence>
<reference evidence="9" key="1">
    <citation type="submission" date="2022-05" db="EMBL/GenBank/DDBJ databases">
        <authorList>
            <person name="Sun H.-N."/>
        </authorList>
    </citation>
    <scope>NUCLEOTIDE SEQUENCE</scope>
    <source>
        <strain evidence="9">HB14</strain>
    </source>
</reference>
<name>A0A9X2HZM0_9GAMM</name>
<dbReference type="GO" id="GO:0046872">
    <property type="term" value="F:metal ion binding"/>
    <property type="evidence" value="ECO:0007669"/>
    <property type="project" value="UniProtKB-KW"/>
</dbReference>
<evidence type="ECO:0000313" key="9">
    <source>
        <dbReference type="EMBL" id="MCP8900970.1"/>
    </source>
</evidence>
<keyword evidence="2 4" id="KW-0479">Metal-binding</keyword>
<dbReference type="InterPro" id="IPR038560">
    <property type="entry name" value="Beta-xylanase_CBM31_sf"/>
</dbReference>
<dbReference type="Pfam" id="PF11606">
    <property type="entry name" value="AlcCBM31"/>
    <property type="match status" value="1"/>
</dbReference>
<dbReference type="InterPro" id="IPR051395">
    <property type="entry name" value="Cytochrome_c_Peroxidase/MauG"/>
</dbReference>
<keyword evidence="6" id="KW-0732">Signal</keyword>
<dbReference type="Pfam" id="PF06537">
    <property type="entry name" value="DHOR"/>
    <property type="match status" value="1"/>
</dbReference>
<evidence type="ECO:0000259" key="7">
    <source>
        <dbReference type="PROSITE" id="PS50853"/>
    </source>
</evidence>
<feature type="compositionally biased region" description="Low complexity" evidence="5">
    <location>
        <begin position="135"/>
        <end position="148"/>
    </location>
</feature>
<dbReference type="InterPro" id="IPR013783">
    <property type="entry name" value="Ig-like_fold"/>
</dbReference>
<feature type="region of interest" description="Disordered" evidence="5">
    <location>
        <begin position="133"/>
        <end position="162"/>
    </location>
</feature>
<feature type="signal peptide" evidence="6">
    <location>
        <begin position="1"/>
        <end position="28"/>
    </location>
</feature>
<dbReference type="InterPro" id="IPR021016">
    <property type="entry name" value="Beta-xylanase"/>
</dbReference>
<feature type="compositionally biased region" description="Gly residues" evidence="5">
    <location>
        <begin position="357"/>
        <end position="368"/>
    </location>
</feature>
<evidence type="ECO:0000256" key="1">
    <source>
        <dbReference type="ARBA" id="ARBA00022617"/>
    </source>
</evidence>